<comment type="caution">
    <text evidence="2">The sequence shown here is derived from an EMBL/GenBank/DDBJ whole genome shotgun (WGS) entry which is preliminary data.</text>
</comment>
<dbReference type="eggNOG" id="ENOG5032YBH">
    <property type="taxonomic scope" value="Bacteria"/>
</dbReference>
<feature type="transmembrane region" description="Helical" evidence="1">
    <location>
        <begin position="54"/>
        <end position="75"/>
    </location>
</feature>
<evidence type="ECO:0000256" key="1">
    <source>
        <dbReference type="SAM" id="Phobius"/>
    </source>
</evidence>
<dbReference type="Proteomes" id="UP000004095">
    <property type="component" value="Unassembled WGS sequence"/>
</dbReference>
<feature type="transmembrane region" description="Helical" evidence="1">
    <location>
        <begin position="82"/>
        <end position="100"/>
    </location>
</feature>
<organism evidence="2 3">
    <name type="scientific">Microscilla marina ATCC 23134</name>
    <dbReference type="NCBI Taxonomy" id="313606"/>
    <lineage>
        <taxon>Bacteria</taxon>
        <taxon>Pseudomonadati</taxon>
        <taxon>Bacteroidota</taxon>
        <taxon>Cytophagia</taxon>
        <taxon>Cytophagales</taxon>
        <taxon>Microscillaceae</taxon>
        <taxon>Microscilla</taxon>
    </lineage>
</organism>
<accession>A1ZTJ4</accession>
<dbReference type="RefSeq" id="WP_002701247.1">
    <property type="nucleotide sequence ID" value="NZ_AAWS01000036.1"/>
</dbReference>
<evidence type="ECO:0000313" key="3">
    <source>
        <dbReference type="Proteomes" id="UP000004095"/>
    </source>
</evidence>
<keyword evidence="3" id="KW-1185">Reference proteome</keyword>
<keyword evidence="1" id="KW-1133">Transmembrane helix</keyword>
<protein>
    <recommendedName>
        <fullName evidence="4">Transmembrane protein</fullName>
    </recommendedName>
</protein>
<sequence length="142" mass="16758">MIKNLFKPSEKYEGVLPIQVYVMKLFFLLMFLFAAKDAWIELFTHQKKWNPEIAIAWCAIAAYTTLAGVGVFRTLKMLPIMLFMYFYKGLWLCFVAYPLWKTDQLSGTEEEGWTQVFILIVIPIIFTPWKYVFKTYILGRSN</sequence>
<dbReference type="EMBL" id="AAWS01000036">
    <property type="protein sequence ID" value="EAY26254.1"/>
    <property type="molecule type" value="Genomic_DNA"/>
</dbReference>
<feature type="transmembrane region" description="Helical" evidence="1">
    <location>
        <begin position="112"/>
        <end position="133"/>
    </location>
</feature>
<keyword evidence="1" id="KW-0472">Membrane</keyword>
<feature type="transmembrane region" description="Helical" evidence="1">
    <location>
        <begin position="12"/>
        <end position="34"/>
    </location>
</feature>
<gene>
    <name evidence="2" type="ORF">M23134_01576</name>
</gene>
<name>A1ZTJ4_MICM2</name>
<evidence type="ECO:0000313" key="2">
    <source>
        <dbReference type="EMBL" id="EAY26254.1"/>
    </source>
</evidence>
<reference evidence="2 3" key="1">
    <citation type="submission" date="2007-01" db="EMBL/GenBank/DDBJ databases">
        <authorList>
            <person name="Haygood M."/>
            <person name="Podell S."/>
            <person name="Anderson C."/>
            <person name="Hopkinson B."/>
            <person name="Roe K."/>
            <person name="Barbeau K."/>
            <person name="Gaasterland T."/>
            <person name="Ferriera S."/>
            <person name="Johnson J."/>
            <person name="Kravitz S."/>
            <person name="Beeson K."/>
            <person name="Sutton G."/>
            <person name="Rogers Y.-H."/>
            <person name="Friedman R."/>
            <person name="Frazier M."/>
            <person name="Venter J.C."/>
        </authorList>
    </citation>
    <scope>NUCLEOTIDE SEQUENCE [LARGE SCALE GENOMIC DNA]</scope>
    <source>
        <strain evidence="2 3">ATCC 23134</strain>
    </source>
</reference>
<proteinExistence type="predicted"/>
<dbReference type="OrthoDB" id="5998965at2"/>
<keyword evidence="1" id="KW-0812">Transmembrane</keyword>
<evidence type="ECO:0008006" key="4">
    <source>
        <dbReference type="Google" id="ProtNLM"/>
    </source>
</evidence>
<dbReference type="AlphaFoldDB" id="A1ZTJ4"/>